<dbReference type="PROSITE" id="PS51186">
    <property type="entry name" value="GNAT"/>
    <property type="match status" value="1"/>
</dbReference>
<dbReference type="EMBL" id="CP081864">
    <property type="protein sequence ID" value="QZN97649.1"/>
    <property type="molecule type" value="Genomic_DNA"/>
</dbReference>
<dbReference type="Gene3D" id="3.40.630.30">
    <property type="match status" value="2"/>
</dbReference>
<evidence type="ECO:0000256" key="1">
    <source>
        <dbReference type="ARBA" id="ARBA00022679"/>
    </source>
</evidence>
<dbReference type="Pfam" id="PF00583">
    <property type="entry name" value="Acetyltransf_1"/>
    <property type="match status" value="1"/>
</dbReference>
<dbReference type="PANTHER" id="PTHR43420">
    <property type="entry name" value="ACETYLTRANSFERASE"/>
    <property type="match status" value="1"/>
</dbReference>
<evidence type="ECO:0000313" key="4">
    <source>
        <dbReference type="EMBL" id="QZN97649.1"/>
    </source>
</evidence>
<keyword evidence="2" id="KW-0012">Acyltransferase</keyword>
<sequence>MTSISPLVCRDATHYNSHQIAAILTECFTDYVVPFTLDGPTFATRFNAEGLSLTESRIWSANNNPVALAIMVRRGSRCRLAAFAVHPRWRRGGLGTALLEQLLNEARQRGDCALWLEVISCNAAGIALYDKMGFVRQDTLCGFAAPQGNGTKNSSVTLTRCDPVTIIGSMIAAPDNGLPWMIDPLGTVALPAQGYHSGNDAYAIVATAFTNPQLRTLYVAPTARRQGHARRLLQALAAQFEGIYTPVAVPQALTPLFLQAGWEQHPTTQFTLCHSLTETER</sequence>
<organism evidence="4 5">
    <name type="scientific">Symbiopectobacterium purcellii</name>
    <dbReference type="NCBI Taxonomy" id="2871826"/>
    <lineage>
        <taxon>Bacteria</taxon>
        <taxon>Pseudomonadati</taxon>
        <taxon>Pseudomonadota</taxon>
        <taxon>Gammaproteobacteria</taxon>
        <taxon>Enterobacterales</taxon>
        <taxon>Enterobacteriaceae</taxon>
    </lineage>
</organism>
<dbReference type="Proteomes" id="UP000825886">
    <property type="component" value="Chromosome"/>
</dbReference>
<dbReference type="SUPFAM" id="SSF55729">
    <property type="entry name" value="Acyl-CoA N-acyltransferases (Nat)"/>
    <property type="match status" value="2"/>
</dbReference>
<proteinExistence type="predicted"/>
<name>A0ABX9ASU2_9ENTR</name>
<keyword evidence="1" id="KW-0808">Transferase</keyword>
<dbReference type="CDD" id="cd04301">
    <property type="entry name" value="NAT_SF"/>
    <property type="match status" value="2"/>
</dbReference>
<feature type="domain" description="N-acetyltransferase" evidence="3">
    <location>
        <begin position="7"/>
        <end position="159"/>
    </location>
</feature>
<dbReference type="InterPro" id="IPR050680">
    <property type="entry name" value="YpeA/RimI_acetyltransf"/>
</dbReference>
<reference evidence="4 5" key="1">
    <citation type="submission" date="2021-08" db="EMBL/GenBank/DDBJ databases">
        <title>Culture and genomic analysis of Symbiopectobacterium purcellii sp. nov. gen. nov., isolated from the leafhopper Empoasca decipiens.</title>
        <authorList>
            <person name="Nadal-Jimenez P."/>
            <person name="Siozios S."/>
            <person name="Halliday N."/>
            <person name="Camara M."/>
            <person name="Hurst G.D.D."/>
        </authorList>
    </citation>
    <scope>NUCLEOTIDE SEQUENCE [LARGE SCALE GENOMIC DNA]</scope>
    <source>
        <strain evidence="4 5">SyEd1</strain>
    </source>
</reference>
<gene>
    <name evidence="4" type="ORF">K6K13_10205</name>
</gene>
<dbReference type="InterPro" id="IPR016181">
    <property type="entry name" value="Acyl_CoA_acyltransferase"/>
</dbReference>
<evidence type="ECO:0000259" key="3">
    <source>
        <dbReference type="PROSITE" id="PS51186"/>
    </source>
</evidence>
<accession>A0ABX9ASU2</accession>
<evidence type="ECO:0000256" key="2">
    <source>
        <dbReference type="ARBA" id="ARBA00023315"/>
    </source>
</evidence>
<dbReference type="RefSeq" id="WP_222160686.1">
    <property type="nucleotide sequence ID" value="NZ_CP081864.1"/>
</dbReference>
<protein>
    <submittedName>
        <fullName evidence="4">GNAT family N-acetyltransferase</fullName>
    </submittedName>
</protein>
<keyword evidence="5" id="KW-1185">Reference proteome</keyword>
<dbReference type="InterPro" id="IPR000182">
    <property type="entry name" value="GNAT_dom"/>
</dbReference>
<evidence type="ECO:0000313" key="5">
    <source>
        <dbReference type="Proteomes" id="UP000825886"/>
    </source>
</evidence>